<keyword evidence="2" id="KW-0547">Nucleotide-binding</keyword>
<keyword evidence="2" id="KW-0347">Helicase</keyword>
<dbReference type="Pfam" id="PF00176">
    <property type="entry name" value="SNF2-rel_dom"/>
    <property type="match status" value="1"/>
</dbReference>
<dbReference type="InterPro" id="IPR050496">
    <property type="entry name" value="SNF2_RAD54_helicase_repair"/>
</dbReference>
<dbReference type="InterPro" id="IPR000330">
    <property type="entry name" value="SNF2_N"/>
</dbReference>
<evidence type="ECO:0000256" key="2">
    <source>
        <dbReference type="ARBA" id="ARBA00022806"/>
    </source>
</evidence>
<sequence length="275" mass="31412">MDPSVPTPRAECARKDRWHPGERCLAPSPDSEKLCEASIKSITVDESGKSFAVILYSDFQERRIPLKQLQEVKPIKECPRNFIFDDEDLEKPYFPDRKVPSSASAFNLSKDGDAIPYTINRYLRGYQREGAQFLYGHYVRGRGCILGDDMGLGKTVQVISFLAAVLHKKGTREDMENNMPEFLLRSMRKELPSSVAKKVTYAEMVIRFLRKGLFWLTSLKVSVHGRLLWGLWQVYLMLGFHSTGSCLLHEGWRAKHRDWKKPGAQCSLQGRAPTT</sequence>
<dbReference type="PANTHER" id="PTHR45629:SF7">
    <property type="entry name" value="DNA EXCISION REPAIR PROTEIN ERCC-6-RELATED"/>
    <property type="match status" value="1"/>
</dbReference>
<feature type="domain" description="SNF2 N-terminal" evidence="3">
    <location>
        <begin position="126"/>
        <end position="174"/>
    </location>
</feature>
<keyword evidence="2" id="KW-0067">ATP-binding</keyword>
<protein>
    <recommendedName>
        <fullName evidence="3">SNF2 N-terminal domain-containing protein</fullName>
    </recommendedName>
</protein>
<dbReference type="AlphaFoldDB" id="A0A8C0VT07"/>
<dbReference type="GO" id="GO:0005524">
    <property type="term" value="F:ATP binding"/>
    <property type="evidence" value="ECO:0007669"/>
    <property type="project" value="InterPro"/>
</dbReference>
<comment type="similarity">
    <text evidence="1">Belongs to the SNF2/RAD54 helicase family.</text>
</comment>
<dbReference type="GO" id="GO:0004386">
    <property type="term" value="F:helicase activity"/>
    <property type="evidence" value="ECO:0007669"/>
    <property type="project" value="UniProtKB-KW"/>
</dbReference>
<name>A0A8C0VT07_CASCN</name>
<evidence type="ECO:0000259" key="3">
    <source>
        <dbReference type="Pfam" id="PF00176"/>
    </source>
</evidence>
<keyword evidence="2" id="KW-0378">Hydrolase</keyword>
<reference evidence="4" key="1">
    <citation type="submission" date="2023-09" db="UniProtKB">
        <authorList>
            <consortium name="Ensembl"/>
        </authorList>
    </citation>
    <scope>IDENTIFICATION</scope>
</reference>
<evidence type="ECO:0000256" key="1">
    <source>
        <dbReference type="ARBA" id="ARBA00007025"/>
    </source>
</evidence>
<evidence type="ECO:0000313" key="4">
    <source>
        <dbReference type="Ensembl" id="ENSCCNP00000000260.1"/>
    </source>
</evidence>
<dbReference type="Gene3D" id="3.40.50.10810">
    <property type="entry name" value="Tandem AAA-ATPase domain"/>
    <property type="match status" value="1"/>
</dbReference>
<dbReference type="PANTHER" id="PTHR45629">
    <property type="entry name" value="SNF2/RAD54 FAMILY MEMBER"/>
    <property type="match status" value="1"/>
</dbReference>
<proteinExistence type="inferred from homology"/>
<dbReference type="InterPro" id="IPR027417">
    <property type="entry name" value="P-loop_NTPase"/>
</dbReference>
<dbReference type="Ensembl" id="ENSCCNT00000000345.1">
    <property type="protein sequence ID" value="ENSCCNP00000000260.1"/>
    <property type="gene ID" value="ENSCCNG00000000320.1"/>
</dbReference>
<organism evidence="4">
    <name type="scientific">Castor canadensis</name>
    <name type="common">American beaver</name>
    <dbReference type="NCBI Taxonomy" id="51338"/>
    <lineage>
        <taxon>Eukaryota</taxon>
        <taxon>Metazoa</taxon>
        <taxon>Chordata</taxon>
        <taxon>Craniata</taxon>
        <taxon>Vertebrata</taxon>
        <taxon>Euteleostomi</taxon>
        <taxon>Mammalia</taxon>
        <taxon>Eutheria</taxon>
        <taxon>Euarchontoglires</taxon>
        <taxon>Glires</taxon>
        <taxon>Rodentia</taxon>
        <taxon>Castorimorpha</taxon>
        <taxon>Castoridae</taxon>
        <taxon>Castor</taxon>
    </lineage>
</organism>
<accession>A0A8C0VT07</accession>
<dbReference type="SUPFAM" id="SSF52540">
    <property type="entry name" value="P-loop containing nucleoside triphosphate hydrolases"/>
    <property type="match status" value="1"/>
</dbReference>
<dbReference type="InterPro" id="IPR038718">
    <property type="entry name" value="SNF2-like_sf"/>
</dbReference>